<dbReference type="GO" id="GO:0000160">
    <property type="term" value="P:phosphorelay signal transduction system"/>
    <property type="evidence" value="ECO:0007669"/>
    <property type="project" value="InterPro"/>
</dbReference>
<dbReference type="SUPFAM" id="SSF52172">
    <property type="entry name" value="CheY-like"/>
    <property type="match status" value="1"/>
</dbReference>
<sequence length="124" mass="13910">MTQQAIVVDDSSFQRNIVSNTIGNWFDVVGTAENGREAIKVFEAKRPDVITMDIMMPELNGIESLRRIKDRSPETTVVMVTSVSQNEKMREAARAGADGYVTKPVDTEALREEFDDVLDFPVTR</sequence>
<protein>
    <submittedName>
        <fullName evidence="3">Response regulator</fullName>
    </submittedName>
</protein>
<dbReference type="PROSITE" id="PS50110">
    <property type="entry name" value="RESPONSE_REGULATORY"/>
    <property type="match status" value="1"/>
</dbReference>
<dbReference type="OrthoDB" id="2830at2157"/>
<dbReference type="InterPro" id="IPR052048">
    <property type="entry name" value="ST_Response_Regulator"/>
</dbReference>
<dbReference type="EMBL" id="SESI01000001">
    <property type="protein sequence ID" value="TQQ81377.1"/>
    <property type="molecule type" value="Genomic_DNA"/>
</dbReference>
<dbReference type="PANTHER" id="PTHR43228">
    <property type="entry name" value="TWO-COMPONENT RESPONSE REGULATOR"/>
    <property type="match status" value="1"/>
</dbReference>
<dbReference type="Gene3D" id="3.40.50.2300">
    <property type="match status" value="1"/>
</dbReference>
<keyword evidence="4" id="KW-1185">Reference proteome</keyword>
<accession>A0A544QPK4</accession>
<proteinExistence type="predicted"/>
<name>A0A544QPK4_9EURY</name>
<feature type="domain" description="Response regulatory" evidence="2">
    <location>
        <begin position="4"/>
        <end position="118"/>
    </location>
</feature>
<dbReference type="RefSeq" id="WP_142441950.1">
    <property type="nucleotide sequence ID" value="NZ_SESI01000001.1"/>
</dbReference>
<dbReference type="Proteomes" id="UP000315385">
    <property type="component" value="Unassembled WGS sequence"/>
</dbReference>
<dbReference type="InterPro" id="IPR001789">
    <property type="entry name" value="Sig_transdc_resp-reg_receiver"/>
</dbReference>
<evidence type="ECO:0000313" key="3">
    <source>
        <dbReference type="EMBL" id="TQQ81377.1"/>
    </source>
</evidence>
<keyword evidence="1" id="KW-0597">Phosphoprotein</keyword>
<dbReference type="InterPro" id="IPR011006">
    <property type="entry name" value="CheY-like_superfamily"/>
</dbReference>
<gene>
    <name evidence="3" type="ORF">EWF95_00050</name>
</gene>
<comment type="caution">
    <text evidence="3">The sequence shown here is derived from an EMBL/GenBank/DDBJ whole genome shotgun (WGS) entry which is preliminary data.</text>
</comment>
<dbReference type="Pfam" id="PF00072">
    <property type="entry name" value="Response_reg"/>
    <property type="match status" value="1"/>
</dbReference>
<dbReference type="AlphaFoldDB" id="A0A544QPK4"/>
<evidence type="ECO:0000259" key="2">
    <source>
        <dbReference type="PROSITE" id="PS50110"/>
    </source>
</evidence>
<dbReference type="SMART" id="SM00448">
    <property type="entry name" value="REC"/>
    <property type="match status" value="1"/>
</dbReference>
<reference evidence="3 4" key="1">
    <citation type="submission" date="2019-02" db="EMBL/GenBank/DDBJ databases">
        <title>Halonotius sp. a new haloqrchaeon isolated from saline water.</title>
        <authorList>
            <person name="Duran-Viseras A."/>
            <person name="Sanchez-Porro C."/>
            <person name="Ventosa A."/>
        </authorList>
    </citation>
    <scope>NUCLEOTIDE SEQUENCE [LARGE SCALE GENOMIC DNA]</scope>
    <source>
        <strain evidence="3 4">F9-27</strain>
    </source>
</reference>
<dbReference type="PANTHER" id="PTHR43228:SF1">
    <property type="entry name" value="TWO-COMPONENT RESPONSE REGULATOR ARR22"/>
    <property type="match status" value="1"/>
</dbReference>
<feature type="modified residue" description="4-aspartylphosphate" evidence="1">
    <location>
        <position position="53"/>
    </location>
</feature>
<evidence type="ECO:0000313" key="4">
    <source>
        <dbReference type="Proteomes" id="UP000315385"/>
    </source>
</evidence>
<evidence type="ECO:0000256" key="1">
    <source>
        <dbReference type="PROSITE-ProRule" id="PRU00169"/>
    </source>
</evidence>
<organism evidence="3 4">
    <name type="scientific">Halonotius roseus</name>
    <dbReference type="NCBI Taxonomy" id="2511997"/>
    <lineage>
        <taxon>Archaea</taxon>
        <taxon>Methanobacteriati</taxon>
        <taxon>Methanobacteriota</taxon>
        <taxon>Stenosarchaea group</taxon>
        <taxon>Halobacteria</taxon>
        <taxon>Halobacteriales</taxon>
        <taxon>Haloferacaceae</taxon>
        <taxon>Halonotius</taxon>
    </lineage>
</organism>